<dbReference type="Pfam" id="PF01380">
    <property type="entry name" value="SIS"/>
    <property type="match status" value="1"/>
</dbReference>
<dbReference type="Gene3D" id="3.40.50.10490">
    <property type="entry name" value="Glucose-6-phosphate isomerase like protein, domain 1"/>
    <property type="match status" value="1"/>
</dbReference>
<protein>
    <submittedName>
        <fullName evidence="5">Transcriptional regulator, RpiR family</fullName>
    </submittedName>
</protein>
<evidence type="ECO:0000256" key="3">
    <source>
        <dbReference type="ARBA" id="ARBA00023163"/>
    </source>
</evidence>
<dbReference type="OrthoDB" id="1648815at2"/>
<dbReference type="SUPFAM" id="SSF53697">
    <property type="entry name" value="SIS domain"/>
    <property type="match status" value="1"/>
</dbReference>
<evidence type="ECO:0000256" key="2">
    <source>
        <dbReference type="ARBA" id="ARBA00023125"/>
    </source>
</evidence>
<feature type="domain" description="HTH rpiR-type" evidence="4">
    <location>
        <begin position="1"/>
        <end position="77"/>
    </location>
</feature>
<dbReference type="GO" id="GO:0003700">
    <property type="term" value="F:DNA-binding transcription factor activity"/>
    <property type="evidence" value="ECO:0007669"/>
    <property type="project" value="InterPro"/>
</dbReference>
<keyword evidence="3" id="KW-0804">Transcription</keyword>
<dbReference type="CDD" id="cd05013">
    <property type="entry name" value="SIS_RpiR"/>
    <property type="match status" value="1"/>
</dbReference>
<name>A0A1H0ZBL0_9LACT</name>
<dbReference type="AlphaFoldDB" id="A0A1H0ZBL0"/>
<dbReference type="SUPFAM" id="SSF46689">
    <property type="entry name" value="Homeodomain-like"/>
    <property type="match status" value="1"/>
</dbReference>
<dbReference type="Pfam" id="PF01418">
    <property type="entry name" value="HTH_6"/>
    <property type="match status" value="1"/>
</dbReference>
<keyword evidence="1" id="KW-0805">Transcription regulation</keyword>
<dbReference type="GO" id="GO:0003677">
    <property type="term" value="F:DNA binding"/>
    <property type="evidence" value="ECO:0007669"/>
    <property type="project" value="UniProtKB-KW"/>
</dbReference>
<gene>
    <name evidence="5" type="ORF">SAMN04487752_1425</name>
</gene>
<dbReference type="InterPro" id="IPR001347">
    <property type="entry name" value="SIS_dom"/>
</dbReference>
<dbReference type="InterPro" id="IPR036388">
    <property type="entry name" value="WH-like_DNA-bd_sf"/>
</dbReference>
<evidence type="ECO:0000256" key="1">
    <source>
        <dbReference type="ARBA" id="ARBA00023015"/>
    </source>
</evidence>
<dbReference type="EMBL" id="FNJW01000008">
    <property type="protein sequence ID" value="SDQ24784.1"/>
    <property type="molecule type" value="Genomic_DNA"/>
</dbReference>
<evidence type="ECO:0000313" key="6">
    <source>
        <dbReference type="Proteomes" id="UP000199481"/>
    </source>
</evidence>
<dbReference type="PANTHER" id="PTHR30514">
    <property type="entry name" value="GLUCOKINASE"/>
    <property type="match status" value="1"/>
</dbReference>
<dbReference type="RefSeq" id="WP_035020381.1">
    <property type="nucleotide sequence ID" value="NZ_CP084916.1"/>
</dbReference>
<dbReference type="PROSITE" id="PS51071">
    <property type="entry name" value="HTH_RPIR"/>
    <property type="match status" value="1"/>
</dbReference>
<dbReference type="GO" id="GO:0097367">
    <property type="term" value="F:carbohydrate derivative binding"/>
    <property type="evidence" value="ECO:0007669"/>
    <property type="project" value="InterPro"/>
</dbReference>
<dbReference type="Gene3D" id="1.10.10.10">
    <property type="entry name" value="Winged helix-like DNA-binding domain superfamily/Winged helix DNA-binding domain"/>
    <property type="match status" value="1"/>
</dbReference>
<reference evidence="6" key="1">
    <citation type="submission" date="2016-10" db="EMBL/GenBank/DDBJ databases">
        <authorList>
            <person name="Varghese N."/>
            <person name="Submissions S."/>
        </authorList>
    </citation>
    <scope>NUCLEOTIDE SEQUENCE [LARGE SCALE GENOMIC DNA]</scope>
    <source>
        <strain evidence="6">MPL-11</strain>
    </source>
</reference>
<evidence type="ECO:0000259" key="4">
    <source>
        <dbReference type="PROSITE" id="PS51071"/>
    </source>
</evidence>
<organism evidence="5 6">
    <name type="scientific">Carnobacterium viridans</name>
    <dbReference type="NCBI Taxonomy" id="174587"/>
    <lineage>
        <taxon>Bacteria</taxon>
        <taxon>Bacillati</taxon>
        <taxon>Bacillota</taxon>
        <taxon>Bacilli</taxon>
        <taxon>Lactobacillales</taxon>
        <taxon>Carnobacteriaceae</taxon>
        <taxon>Carnobacterium</taxon>
    </lineage>
</organism>
<keyword evidence="6" id="KW-1185">Reference proteome</keyword>
<dbReference type="PANTHER" id="PTHR30514:SF1">
    <property type="entry name" value="HTH-TYPE TRANSCRIPTIONAL REGULATOR HEXR-RELATED"/>
    <property type="match status" value="1"/>
</dbReference>
<dbReference type="InterPro" id="IPR000281">
    <property type="entry name" value="HTH_RpiR"/>
</dbReference>
<dbReference type="GO" id="GO:1901135">
    <property type="term" value="P:carbohydrate derivative metabolic process"/>
    <property type="evidence" value="ECO:0007669"/>
    <property type="project" value="InterPro"/>
</dbReference>
<dbReference type="InterPro" id="IPR035472">
    <property type="entry name" value="RpiR-like_SIS"/>
</dbReference>
<dbReference type="Proteomes" id="UP000199481">
    <property type="component" value="Unassembled WGS sequence"/>
</dbReference>
<keyword evidence="2" id="KW-0238">DNA-binding</keyword>
<accession>A0A1H0ZBL0</accession>
<dbReference type="InterPro" id="IPR046348">
    <property type="entry name" value="SIS_dom_sf"/>
</dbReference>
<proteinExistence type="predicted"/>
<evidence type="ECO:0000313" key="5">
    <source>
        <dbReference type="EMBL" id="SDQ24784.1"/>
    </source>
</evidence>
<dbReference type="InterPro" id="IPR009057">
    <property type="entry name" value="Homeodomain-like_sf"/>
</dbReference>
<dbReference type="InterPro" id="IPR047640">
    <property type="entry name" value="RpiR-like"/>
</dbReference>
<sequence>MDLEVLVNQHFHELNENDLQIISYIMKHKNKCQTMPIVELAQKTLTSKSSIVRLAKKLGFSGFSEFKYSLKKDSDYTQRNEAQVNFSSLQSEDSKATAKLFNQTDVVPMLKEIHSAKRIFCYGTGWGQRDVLSDFRRNMVPLEKFLILLSAQKELQMAAASTFTEGDLLIVLSLSGDIQEVKDEMTLLKLKEIPILSITSLRNNNLASMATHNLYFQATPIVLNGEDIFSFFSLFQVTDSLFRSYLDFYQNNESERQVE</sequence>